<sequence length="331" mass="37663">MSLSHFLIGLPGAGKSTFCQRLNPLGHYTLVSPDQIRAQFYGDTLIQGDWGEIEQEVLRQVRASWQAGKPVIYDATNAKRVWRMTLLQKLPPEMVWVGWHLITPLETCRQWNQQRSRVVPDFVLERMHQSLQQFPPWRAEGFVALYPVLPHECEEWQIQDKLASLGENPPSVPTFPLHRYSKLVDFERLLHLIALFLSHPSLDGGNIEGICEVMEVQRGRIYAEGNAIAQDIEWLAQQGIVQGQTQQLPTSSCVLSPLPSFPLIPHPYSNFAAFERLVSLLRFILYPPLRERITGKPLPTVVHILTRAGLDNNNLLEDIQLIIKPYGLGLS</sequence>
<evidence type="ECO:0000313" key="2">
    <source>
        <dbReference type="Proteomes" id="UP001526426"/>
    </source>
</evidence>
<dbReference type="SUPFAM" id="SSF52540">
    <property type="entry name" value="P-loop containing nucleoside triphosphate hydrolases"/>
    <property type="match status" value="1"/>
</dbReference>
<dbReference type="Gene3D" id="3.40.50.300">
    <property type="entry name" value="P-loop containing nucleotide triphosphate hydrolases"/>
    <property type="match status" value="1"/>
</dbReference>
<dbReference type="GO" id="GO:0005524">
    <property type="term" value="F:ATP binding"/>
    <property type="evidence" value="ECO:0007669"/>
    <property type="project" value="UniProtKB-KW"/>
</dbReference>
<reference evidence="1 2" key="1">
    <citation type="submission" date="2021-08" db="EMBL/GenBank/DDBJ databases">
        <title>Draft genome sequence of Spirulina subsalsa with high tolerance to salinity and hype-accumulation of phycocyanin.</title>
        <authorList>
            <person name="Pei H."/>
            <person name="Jiang L."/>
        </authorList>
    </citation>
    <scope>NUCLEOTIDE SEQUENCE [LARGE SCALE GENOMIC DNA]</scope>
    <source>
        <strain evidence="1 2">FACHB-351</strain>
    </source>
</reference>
<keyword evidence="2" id="KW-1185">Reference proteome</keyword>
<proteinExistence type="predicted"/>
<name>A0ABT3L2P9_9CYAN</name>
<organism evidence="1 2">
    <name type="scientific">Spirulina subsalsa FACHB-351</name>
    <dbReference type="NCBI Taxonomy" id="234711"/>
    <lineage>
        <taxon>Bacteria</taxon>
        <taxon>Bacillati</taxon>
        <taxon>Cyanobacteriota</taxon>
        <taxon>Cyanophyceae</taxon>
        <taxon>Spirulinales</taxon>
        <taxon>Spirulinaceae</taxon>
        <taxon>Spirulina</taxon>
    </lineage>
</organism>
<dbReference type="EMBL" id="JAIHOM010000012">
    <property type="protein sequence ID" value="MCW6035364.1"/>
    <property type="molecule type" value="Genomic_DNA"/>
</dbReference>
<dbReference type="Proteomes" id="UP001526426">
    <property type="component" value="Unassembled WGS sequence"/>
</dbReference>
<protein>
    <submittedName>
        <fullName evidence="1">ATP-binding protein</fullName>
    </submittedName>
</protein>
<comment type="caution">
    <text evidence="1">The sequence shown here is derived from an EMBL/GenBank/DDBJ whole genome shotgun (WGS) entry which is preliminary data.</text>
</comment>
<keyword evidence="1" id="KW-0067">ATP-binding</keyword>
<accession>A0ABT3L2P9</accession>
<gene>
    <name evidence="1" type="ORF">K4A83_03620</name>
</gene>
<dbReference type="RefSeq" id="WP_265263048.1">
    <property type="nucleotide sequence ID" value="NZ_JAIHOM010000012.1"/>
</dbReference>
<keyword evidence="1" id="KW-0547">Nucleotide-binding</keyword>
<dbReference type="Pfam" id="PF13671">
    <property type="entry name" value="AAA_33"/>
    <property type="match status" value="1"/>
</dbReference>
<evidence type="ECO:0000313" key="1">
    <source>
        <dbReference type="EMBL" id="MCW6035364.1"/>
    </source>
</evidence>
<dbReference type="InterPro" id="IPR027417">
    <property type="entry name" value="P-loop_NTPase"/>
</dbReference>